<gene>
    <name evidence="2" type="ORF">L596_020617</name>
</gene>
<reference evidence="2 3" key="1">
    <citation type="journal article" date="2015" name="Genome Biol.">
        <title>Comparative genomics of Steinernema reveals deeply conserved gene regulatory networks.</title>
        <authorList>
            <person name="Dillman A.R."/>
            <person name="Macchietto M."/>
            <person name="Porter C.F."/>
            <person name="Rogers A."/>
            <person name="Williams B."/>
            <person name="Antoshechkin I."/>
            <person name="Lee M.M."/>
            <person name="Goodwin Z."/>
            <person name="Lu X."/>
            <person name="Lewis E.E."/>
            <person name="Goodrich-Blair H."/>
            <person name="Stock S.P."/>
            <person name="Adams B.J."/>
            <person name="Sternberg P.W."/>
            <person name="Mortazavi A."/>
        </authorList>
    </citation>
    <scope>NUCLEOTIDE SEQUENCE [LARGE SCALE GENOMIC DNA]</scope>
    <source>
        <strain evidence="2 3">ALL</strain>
    </source>
</reference>
<keyword evidence="1" id="KW-1133">Transmembrane helix</keyword>
<name>A0A4U5MU34_STECR</name>
<keyword evidence="1" id="KW-0812">Transmembrane</keyword>
<dbReference type="SUPFAM" id="SSF81321">
    <property type="entry name" value="Family A G protein-coupled receptor-like"/>
    <property type="match status" value="1"/>
</dbReference>
<dbReference type="Pfam" id="PF10321">
    <property type="entry name" value="7TM_GPCR_Srt"/>
    <property type="match status" value="1"/>
</dbReference>
<evidence type="ECO:0008006" key="4">
    <source>
        <dbReference type="Google" id="ProtNLM"/>
    </source>
</evidence>
<dbReference type="PANTHER" id="PTHR23021">
    <property type="entry name" value="SERPENTINE RECEPTOR, CLASS T"/>
    <property type="match status" value="1"/>
</dbReference>
<dbReference type="OrthoDB" id="5857725at2759"/>
<dbReference type="EMBL" id="AZBU02000006">
    <property type="protein sequence ID" value="TKR73289.1"/>
    <property type="molecule type" value="Genomic_DNA"/>
</dbReference>
<evidence type="ECO:0000313" key="2">
    <source>
        <dbReference type="EMBL" id="TKR73289.1"/>
    </source>
</evidence>
<accession>A0A4U5MU34</accession>
<reference evidence="2 3" key="2">
    <citation type="journal article" date="2019" name="G3 (Bethesda)">
        <title>Hybrid Assembly of the Genome of the Entomopathogenic Nematode Steinernema carpocapsae Identifies the X-Chromosome.</title>
        <authorList>
            <person name="Serra L."/>
            <person name="Macchietto M."/>
            <person name="Macias-Munoz A."/>
            <person name="McGill C.J."/>
            <person name="Rodriguez I.M."/>
            <person name="Rodriguez B."/>
            <person name="Murad R."/>
            <person name="Mortazavi A."/>
        </authorList>
    </citation>
    <scope>NUCLEOTIDE SEQUENCE [LARGE SCALE GENOMIC DNA]</scope>
    <source>
        <strain evidence="2 3">ALL</strain>
    </source>
</reference>
<protein>
    <recommendedName>
        <fullName evidence="4">7TM GPCR serpentine receptor class x (Srx) domain-containing protein</fullName>
    </recommendedName>
</protein>
<feature type="transmembrane region" description="Helical" evidence="1">
    <location>
        <begin position="34"/>
        <end position="55"/>
    </location>
</feature>
<feature type="transmembrane region" description="Helical" evidence="1">
    <location>
        <begin position="9"/>
        <end position="28"/>
    </location>
</feature>
<organism evidence="2 3">
    <name type="scientific">Steinernema carpocapsae</name>
    <name type="common">Entomopathogenic nematode</name>
    <dbReference type="NCBI Taxonomy" id="34508"/>
    <lineage>
        <taxon>Eukaryota</taxon>
        <taxon>Metazoa</taxon>
        <taxon>Ecdysozoa</taxon>
        <taxon>Nematoda</taxon>
        <taxon>Chromadorea</taxon>
        <taxon>Rhabditida</taxon>
        <taxon>Tylenchina</taxon>
        <taxon>Panagrolaimomorpha</taxon>
        <taxon>Strongyloidoidea</taxon>
        <taxon>Steinernematidae</taxon>
        <taxon>Steinernema</taxon>
    </lineage>
</organism>
<dbReference type="InterPro" id="IPR019425">
    <property type="entry name" value="7TM_GPCR_serpentine_rcpt_Srt"/>
</dbReference>
<keyword evidence="1" id="KW-0472">Membrane</keyword>
<comment type="caution">
    <text evidence="2">The sequence shown here is derived from an EMBL/GenBank/DDBJ whole genome shotgun (WGS) entry which is preliminary data.</text>
</comment>
<dbReference type="STRING" id="34508.A0A4U5MU34"/>
<sequence>MQKRLFMQAFYICLLNFVAAFVYCYMQFFPVPMFLITVAQLTWQGSNGGAVVVYLTMNKTIRTGVFELVCCGNLKPSHTSSIHCHTEKHTGPTANATVGVADAHD</sequence>
<keyword evidence="3" id="KW-1185">Reference proteome</keyword>
<dbReference type="Proteomes" id="UP000298663">
    <property type="component" value="Unassembled WGS sequence"/>
</dbReference>
<proteinExistence type="predicted"/>
<dbReference type="PANTHER" id="PTHR23021:SF11">
    <property type="entry name" value="SERPENTINE RECEPTOR, CLASS T"/>
    <property type="match status" value="1"/>
</dbReference>
<evidence type="ECO:0000313" key="3">
    <source>
        <dbReference type="Proteomes" id="UP000298663"/>
    </source>
</evidence>
<dbReference type="AlphaFoldDB" id="A0A4U5MU34"/>
<evidence type="ECO:0000256" key="1">
    <source>
        <dbReference type="SAM" id="Phobius"/>
    </source>
</evidence>